<feature type="region of interest" description="Disordered" evidence="1">
    <location>
        <begin position="54"/>
        <end position="123"/>
    </location>
</feature>
<reference evidence="2" key="1">
    <citation type="submission" date="2020-08" db="EMBL/GenBank/DDBJ databases">
        <title>Multicomponent nature underlies the extraordinary mechanical properties of spider dragline silk.</title>
        <authorList>
            <person name="Kono N."/>
            <person name="Nakamura H."/>
            <person name="Mori M."/>
            <person name="Yoshida Y."/>
            <person name="Ohtoshi R."/>
            <person name="Malay A.D."/>
            <person name="Moran D.A.P."/>
            <person name="Tomita M."/>
            <person name="Numata K."/>
            <person name="Arakawa K."/>
        </authorList>
    </citation>
    <scope>NUCLEOTIDE SEQUENCE</scope>
</reference>
<keyword evidence="3" id="KW-1185">Reference proteome</keyword>
<evidence type="ECO:0000313" key="2">
    <source>
        <dbReference type="EMBL" id="GFY77139.1"/>
    </source>
</evidence>
<dbReference type="AlphaFoldDB" id="A0A8X6YSV5"/>
<evidence type="ECO:0000256" key="1">
    <source>
        <dbReference type="SAM" id="MobiDB-lite"/>
    </source>
</evidence>
<gene>
    <name evidence="2" type="ORF">TNIN_274521</name>
</gene>
<feature type="compositionally biased region" description="Basic and acidic residues" evidence="1">
    <location>
        <begin position="68"/>
        <end position="99"/>
    </location>
</feature>
<accession>A0A8X6YSV5</accession>
<protein>
    <submittedName>
        <fullName evidence="2">Uncharacterized protein</fullName>
    </submittedName>
</protein>
<dbReference type="EMBL" id="BMAV01022325">
    <property type="protein sequence ID" value="GFY77139.1"/>
    <property type="molecule type" value="Genomic_DNA"/>
</dbReference>
<organism evidence="2 3">
    <name type="scientific">Trichonephila inaurata madagascariensis</name>
    <dbReference type="NCBI Taxonomy" id="2747483"/>
    <lineage>
        <taxon>Eukaryota</taxon>
        <taxon>Metazoa</taxon>
        <taxon>Ecdysozoa</taxon>
        <taxon>Arthropoda</taxon>
        <taxon>Chelicerata</taxon>
        <taxon>Arachnida</taxon>
        <taxon>Araneae</taxon>
        <taxon>Araneomorphae</taxon>
        <taxon>Entelegynae</taxon>
        <taxon>Araneoidea</taxon>
        <taxon>Nephilidae</taxon>
        <taxon>Trichonephila</taxon>
        <taxon>Trichonephila inaurata</taxon>
    </lineage>
</organism>
<evidence type="ECO:0000313" key="3">
    <source>
        <dbReference type="Proteomes" id="UP000886998"/>
    </source>
</evidence>
<name>A0A8X6YSV5_9ARAC</name>
<proteinExistence type="predicted"/>
<sequence>MDIQTAFFTLCLEVLKEFLKMYRRQSPSRSIEYNFSFAEYTPETQQFIHQVIQHAHNRSQTTDNLRFTFDDSPRTSERSDSPRMRDRSDSPRMRDRSDSPPRMGETSDSPRMGETFIKRRNGF</sequence>
<comment type="caution">
    <text evidence="2">The sequence shown here is derived from an EMBL/GenBank/DDBJ whole genome shotgun (WGS) entry which is preliminary data.</text>
</comment>
<dbReference type="Proteomes" id="UP000886998">
    <property type="component" value="Unassembled WGS sequence"/>
</dbReference>
<dbReference type="OrthoDB" id="10371151at2759"/>